<evidence type="ECO:0000313" key="8">
    <source>
        <dbReference type="Proteomes" id="UP000184603"/>
    </source>
</evidence>
<proteinExistence type="predicted"/>
<dbReference type="AlphaFoldDB" id="A0A1M7YBL4"/>
<dbReference type="PANTHER" id="PTHR31290:SF5">
    <property type="entry name" value="UV-DAMAGE ENDONUCLEASE"/>
    <property type="match status" value="1"/>
</dbReference>
<keyword evidence="4" id="KW-0228">DNA excision</keyword>
<dbReference type="InterPro" id="IPR036237">
    <property type="entry name" value="Xyl_isomerase-like_sf"/>
</dbReference>
<dbReference type="EMBL" id="FRFE01000016">
    <property type="protein sequence ID" value="SHO49981.1"/>
    <property type="molecule type" value="Genomic_DNA"/>
</dbReference>
<keyword evidence="2 7" id="KW-0255">Endonuclease</keyword>
<dbReference type="Proteomes" id="UP000184603">
    <property type="component" value="Unassembled WGS sequence"/>
</dbReference>
<dbReference type="Pfam" id="PF03851">
    <property type="entry name" value="UvdE"/>
    <property type="match status" value="1"/>
</dbReference>
<keyword evidence="1" id="KW-0540">Nuclease</keyword>
<dbReference type="STRING" id="1121416.SAMN02745220_03198"/>
<keyword evidence="6" id="KW-0234">DNA repair</keyword>
<keyword evidence="3" id="KW-0227">DNA damage</keyword>
<sequence length="317" mass="36015">MYNGKRIRLGLCCIFHSADIRFRSRQAGHMLKLSRDEQLDRLSTTILHNASSLVRALSYCSEHGIGSFRVNSGFLPLKSHPRLTYRLDELPDALLIGELLAVSRSHADNHNIRRTFHPDQFTLLSSPHDHVIRQSLDELDYHAELAELIGADVITLHGGGAYGDKESALARLVENIDRLPAQVRSRLALENDDRTYTPQDLLPVCEQTGVPLVYDVHHHRCLPDELTVEEATQKALATWNREPLFHLSSPRDGWQGKDSRPHHDYIDPSDFPSCWFDRNLTVEVEAKAKELAVERLSGDLVAQKHPLARRRKHYLAA</sequence>
<keyword evidence="5" id="KW-0378">Hydrolase</keyword>
<organism evidence="7 8">
    <name type="scientific">Desulfopila aestuarii DSM 18488</name>
    <dbReference type="NCBI Taxonomy" id="1121416"/>
    <lineage>
        <taxon>Bacteria</taxon>
        <taxon>Pseudomonadati</taxon>
        <taxon>Thermodesulfobacteriota</taxon>
        <taxon>Desulfobulbia</taxon>
        <taxon>Desulfobulbales</taxon>
        <taxon>Desulfocapsaceae</taxon>
        <taxon>Desulfopila</taxon>
    </lineage>
</organism>
<gene>
    <name evidence="7" type="ORF">SAMN02745220_03198</name>
</gene>
<dbReference type="GO" id="GO:0004519">
    <property type="term" value="F:endonuclease activity"/>
    <property type="evidence" value="ECO:0007669"/>
    <property type="project" value="UniProtKB-KW"/>
</dbReference>
<dbReference type="InterPro" id="IPR004601">
    <property type="entry name" value="UvdE"/>
</dbReference>
<dbReference type="NCBIfam" id="TIGR00629">
    <property type="entry name" value="uvde"/>
    <property type="match status" value="1"/>
</dbReference>
<evidence type="ECO:0000256" key="3">
    <source>
        <dbReference type="ARBA" id="ARBA00022763"/>
    </source>
</evidence>
<evidence type="ECO:0000256" key="5">
    <source>
        <dbReference type="ARBA" id="ARBA00022801"/>
    </source>
</evidence>
<dbReference type="GO" id="GO:0006289">
    <property type="term" value="P:nucleotide-excision repair"/>
    <property type="evidence" value="ECO:0007669"/>
    <property type="project" value="InterPro"/>
</dbReference>
<dbReference type="OrthoDB" id="9782576at2"/>
<name>A0A1M7YBL4_9BACT</name>
<evidence type="ECO:0000256" key="2">
    <source>
        <dbReference type="ARBA" id="ARBA00022759"/>
    </source>
</evidence>
<dbReference type="GO" id="GO:0009411">
    <property type="term" value="P:response to UV"/>
    <property type="evidence" value="ECO:0007669"/>
    <property type="project" value="InterPro"/>
</dbReference>
<protein>
    <submittedName>
        <fullName evidence="7">UV-damage endonuclease</fullName>
    </submittedName>
</protein>
<dbReference type="Gene3D" id="3.20.20.150">
    <property type="entry name" value="Divalent-metal-dependent TIM barrel enzymes"/>
    <property type="match status" value="1"/>
</dbReference>
<reference evidence="7 8" key="1">
    <citation type="submission" date="2016-12" db="EMBL/GenBank/DDBJ databases">
        <authorList>
            <person name="Song W.-J."/>
            <person name="Kurnit D.M."/>
        </authorList>
    </citation>
    <scope>NUCLEOTIDE SEQUENCE [LARGE SCALE GENOMIC DNA]</scope>
    <source>
        <strain evidence="7 8">DSM 18488</strain>
    </source>
</reference>
<dbReference type="SUPFAM" id="SSF51658">
    <property type="entry name" value="Xylose isomerase-like"/>
    <property type="match status" value="1"/>
</dbReference>
<keyword evidence="8" id="KW-1185">Reference proteome</keyword>
<evidence type="ECO:0000256" key="4">
    <source>
        <dbReference type="ARBA" id="ARBA00022769"/>
    </source>
</evidence>
<dbReference type="GO" id="GO:0016787">
    <property type="term" value="F:hydrolase activity"/>
    <property type="evidence" value="ECO:0007669"/>
    <property type="project" value="UniProtKB-KW"/>
</dbReference>
<dbReference type="PANTHER" id="PTHR31290">
    <property type="entry name" value="UV-DAMAGE ENDONUCLEASE"/>
    <property type="match status" value="1"/>
</dbReference>
<evidence type="ECO:0000256" key="6">
    <source>
        <dbReference type="ARBA" id="ARBA00023204"/>
    </source>
</evidence>
<accession>A0A1M7YBL4</accession>
<evidence type="ECO:0000256" key="1">
    <source>
        <dbReference type="ARBA" id="ARBA00022722"/>
    </source>
</evidence>
<evidence type="ECO:0000313" key="7">
    <source>
        <dbReference type="EMBL" id="SHO49981.1"/>
    </source>
</evidence>